<dbReference type="Pfam" id="PF01420">
    <property type="entry name" value="Methylase_S"/>
    <property type="match status" value="2"/>
</dbReference>
<evidence type="ECO:0000256" key="3">
    <source>
        <dbReference type="ARBA" id="ARBA00023125"/>
    </source>
</evidence>
<dbReference type="Proteomes" id="UP000322644">
    <property type="component" value="Chromosome"/>
</dbReference>
<reference evidence="5 6" key="1">
    <citation type="submission" date="2019-09" db="EMBL/GenBank/DDBJ databases">
        <title>Complete genome sequencing of four Arcobacter species reveals a diverse suite of mobile elements.</title>
        <authorList>
            <person name="Miller W.G."/>
            <person name="Yee E."/>
            <person name="Bono J.L."/>
        </authorList>
    </citation>
    <scope>NUCLEOTIDE SEQUENCE [LARGE SCALE GENOMIC DNA]</scope>
    <source>
        <strain evidence="5 6">CCUG 56899</strain>
    </source>
</reference>
<feature type="domain" description="Type I restriction modification DNA specificity" evidence="4">
    <location>
        <begin position="224"/>
        <end position="403"/>
    </location>
</feature>
<dbReference type="EMBL" id="CP036246">
    <property type="protein sequence ID" value="QEP41427.1"/>
    <property type="molecule type" value="Genomic_DNA"/>
</dbReference>
<dbReference type="KEGG" id="apoc:APORC_1867"/>
<dbReference type="AlphaFoldDB" id="A0A5C2HF36"/>
<dbReference type="InterPro" id="IPR052021">
    <property type="entry name" value="Type-I_RS_S_subunit"/>
</dbReference>
<dbReference type="InterPro" id="IPR044946">
    <property type="entry name" value="Restrct_endonuc_typeI_TRD_sf"/>
</dbReference>
<dbReference type="CDD" id="cd17246">
    <property type="entry name" value="RMtype1_S_SonII-TRD2-CR2_like"/>
    <property type="match status" value="1"/>
</dbReference>
<gene>
    <name evidence="5" type="primary">hsdS5</name>
    <name evidence="5" type="ORF">APORC_1867</name>
</gene>
<dbReference type="SUPFAM" id="SSF116734">
    <property type="entry name" value="DNA methylase specificity domain"/>
    <property type="match status" value="2"/>
</dbReference>
<dbReference type="InterPro" id="IPR000055">
    <property type="entry name" value="Restrct_endonuc_typeI_TRD"/>
</dbReference>
<accession>A0A5C2HF36</accession>
<sequence length="420" mass="48164">MSKNMNVPKLRFKEFDGEWEEKKLKTISVKIGSGSTPRGGEQVYKTSGIPFIRSQNVNHNKLIFNDVTYIDEKIHNSMRNSTVKANDILLNITGASIGRSCVVPKDFKEGNVNQHVCIIRLKDNYEPFFLQSFLSSFNGQKLIYQGQTGSGREGINFQSIGAFKLNLPSKQEQKKIASFLTSVDTKIEQLTRKEELLLQYKKGVMQKIFNQEIRFKADDGSEFEDWKEKKLGDIGEFKTSSVDKKTIQDEELVYLVNYMNVYNHENINNQTVKNYMRVSAKENQILTSDLKKGDILFTPSSETPDDIGHSVVIFEDLENTVYSYHLMRFRPKVKLDILYSHYFCNIPEVLKQITKVSTGSTRFTISVGGFSKIVINLPCLEEQTKIANFLSSIDSKIEQVQKQLNSTKEFKKALLQQMFI</sequence>
<feature type="domain" description="Type I restriction modification DNA specificity" evidence="4">
    <location>
        <begin position="18"/>
        <end position="196"/>
    </location>
</feature>
<evidence type="ECO:0000256" key="1">
    <source>
        <dbReference type="ARBA" id="ARBA00010923"/>
    </source>
</evidence>
<dbReference type="GO" id="GO:0009307">
    <property type="term" value="P:DNA restriction-modification system"/>
    <property type="evidence" value="ECO:0007669"/>
    <property type="project" value="UniProtKB-KW"/>
</dbReference>
<comment type="similarity">
    <text evidence="1">Belongs to the type-I restriction system S methylase family.</text>
</comment>
<dbReference type="RefSeq" id="WP_066387653.1">
    <property type="nucleotide sequence ID" value="NZ_CP036246.2"/>
</dbReference>
<dbReference type="PANTHER" id="PTHR30408:SF12">
    <property type="entry name" value="TYPE I RESTRICTION ENZYME MJAVIII SPECIFICITY SUBUNIT"/>
    <property type="match status" value="1"/>
</dbReference>
<dbReference type="GO" id="GO:0003677">
    <property type="term" value="F:DNA binding"/>
    <property type="evidence" value="ECO:0007669"/>
    <property type="project" value="UniProtKB-KW"/>
</dbReference>
<evidence type="ECO:0000313" key="6">
    <source>
        <dbReference type="Proteomes" id="UP000322644"/>
    </source>
</evidence>
<evidence type="ECO:0000259" key="4">
    <source>
        <dbReference type="Pfam" id="PF01420"/>
    </source>
</evidence>
<dbReference type="Gene3D" id="3.90.220.20">
    <property type="entry name" value="DNA methylase specificity domains"/>
    <property type="match status" value="2"/>
</dbReference>
<evidence type="ECO:0000313" key="5">
    <source>
        <dbReference type="EMBL" id="QEP41427.1"/>
    </source>
</evidence>
<protein>
    <submittedName>
        <fullName evidence="5">Type I restriction/modification system, specificity subunit</fullName>
    </submittedName>
</protein>
<name>A0A5C2HF36_9BACT</name>
<dbReference type="Gene3D" id="1.10.287.1120">
    <property type="entry name" value="Bipartite methylase S protein"/>
    <property type="match status" value="1"/>
</dbReference>
<keyword evidence="3" id="KW-0238">DNA-binding</keyword>
<dbReference type="PANTHER" id="PTHR30408">
    <property type="entry name" value="TYPE-1 RESTRICTION ENZYME ECOKI SPECIFICITY PROTEIN"/>
    <property type="match status" value="1"/>
</dbReference>
<organism evidence="5 6">
    <name type="scientific">Arcobacter porcinus</name>
    <dbReference type="NCBI Taxonomy" id="1935204"/>
    <lineage>
        <taxon>Bacteria</taxon>
        <taxon>Pseudomonadati</taxon>
        <taxon>Campylobacterota</taxon>
        <taxon>Epsilonproteobacteria</taxon>
        <taxon>Campylobacterales</taxon>
        <taxon>Arcobacteraceae</taxon>
        <taxon>Arcobacter</taxon>
    </lineage>
</organism>
<keyword evidence="2" id="KW-0680">Restriction system</keyword>
<reference evidence="5 6" key="2">
    <citation type="submission" date="2019-09" db="EMBL/GenBank/DDBJ databases">
        <title>Taxonomic note: a critical rebuttal of the proposed division of the genus Arcobacter into six genera, emended descriptions of Arcobacter anaerophilus and the genus Arcobacter, and an assessment of genus-level boundaries for Epsilonproteobacteria using in silico genomic comparator tools.</title>
        <authorList>
            <person name="On S.L.W."/>
            <person name="Miller W.G."/>
            <person name="Biggs P."/>
            <person name="Cornelius A."/>
            <person name="Vandamme P."/>
        </authorList>
    </citation>
    <scope>NUCLEOTIDE SEQUENCE [LARGE SCALE GENOMIC DNA]</scope>
    <source>
        <strain evidence="5 6">CCUG 56899</strain>
    </source>
</reference>
<evidence type="ECO:0000256" key="2">
    <source>
        <dbReference type="ARBA" id="ARBA00022747"/>
    </source>
</evidence>
<proteinExistence type="inferred from homology"/>